<dbReference type="AlphaFoldDB" id="A0A1A9EYQ4"/>
<dbReference type="OrthoDB" id="8266211at2"/>
<proteinExistence type="predicted"/>
<reference evidence="1 2" key="2">
    <citation type="journal article" date="2018" name="Int. J. Syst. Evol. Microbiol.">
        <title>Marinobacterium aestuarii sp. nov., a benzene-degrading marine bacterium isolated from estuary sediment.</title>
        <authorList>
            <person name="Bae S.S."/>
            <person name="Jung J."/>
            <person name="Chung D."/>
            <person name="Baek K."/>
        </authorList>
    </citation>
    <scope>NUCLEOTIDE SEQUENCE [LARGE SCALE GENOMIC DNA]</scope>
    <source>
        <strain evidence="1 2">ST58-10</strain>
    </source>
</reference>
<dbReference type="RefSeq" id="WP_067380997.1">
    <property type="nucleotide sequence ID" value="NZ_CP015839.1"/>
</dbReference>
<dbReference type="EMBL" id="CP015839">
    <property type="protein sequence ID" value="ANG62613.1"/>
    <property type="molecule type" value="Genomic_DNA"/>
</dbReference>
<organism evidence="1 2">
    <name type="scientific">Marinobacterium aestuarii</name>
    <dbReference type="NCBI Taxonomy" id="1821621"/>
    <lineage>
        <taxon>Bacteria</taxon>
        <taxon>Pseudomonadati</taxon>
        <taxon>Pseudomonadota</taxon>
        <taxon>Gammaproteobacteria</taxon>
        <taxon>Oceanospirillales</taxon>
        <taxon>Oceanospirillaceae</taxon>
        <taxon>Marinobacterium</taxon>
    </lineage>
</organism>
<sequence length="81" mass="8859">MPSNLHLHSATELQRLEPELSALIEPVDSEQLFDVQRCRHIAQQSYATHSVVIPKNPLVVSSADAAGLWVTAMVFLPADPA</sequence>
<dbReference type="KEGG" id="mars:A8C75_09040"/>
<evidence type="ECO:0000313" key="2">
    <source>
        <dbReference type="Proteomes" id="UP000078070"/>
    </source>
</evidence>
<name>A0A1A9EYQ4_9GAMM</name>
<evidence type="ECO:0000313" key="1">
    <source>
        <dbReference type="EMBL" id="ANG62613.1"/>
    </source>
</evidence>
<dbReference type="Proteomes" id="UP000078070">
    <property type="component" value="Chromosome"/>
</dbReference>
<gene>
    <name evidence="1" type="ORF">A8C75_09040</name>
</gene>
<dbReference type="STRING" id="1821621.A8C75_09040"/>
<protein>
    <submittedName>
        <fullName evidence="1">Uncharacterized protein</fullName>
    </submittedName>
</protein>
<reference evidence="2" key="1">
    <citation type="submission" date="2016-05" db="EMBL/GenBank/DDBJ databases">
        <authorList>
            <person name="Baek K."/>
            <person name="Yang S.-J."/>
        </authorList>
    </citation>
    <scope>NUCLEOTIDE SEQUENCE [LARGE SCALE GENOMIC DNA]</scope>
    <source>
        <strain evidence="2">ST58-10</strain>
    </source>
</reference>
<keyword evidence="2" id="KW-1185">Reference proteome</keyword>
<accession>A0A1A9EYQ4</accession>